<proteinExistence type="predicted"/>
<reference evidence="2 3" key="1">
    <citation type="submission" date="2016-10" db="EMBL/GenBank/DDBJ databases">
        <title>The Draft Genome Sequence of Actinokineospora bangkokensis 44EHWT reveals the biosynthetic pathway of antifungal compounds Thailandins with unusual extender unit butylmalonyl-CoA.</title>
        <authorList>
            <person name="Greule A."/>
            <person name="Intra B."/>
            <person name="Flemming S."/>
            <person name="Rommel M.G."/>
            <person name="Panbangred W."/>
            <person name="Bechthold A."/>
        </authorList>
    </citation>
    <scope>NUCLEOTIDE SEQUENCE [LARGE SCALE GENOMIC DNA]</scope>
    <source>
        <strain evidence="2 3">44EHW</strain>
    </source>
</reference>
<name>A0A1Q9LCF0_9PSEU</name>
<gene>
    <name evidence="2" type="ORF">BJP25_01205</name>
</gene>
<dbReference type="AlphaFoldDB" id="A0A1Q9LCF0"/>
<dbReference type="RefSeq" id="WP_075977894.1">
    <property type="nucleotide sequence ID" value="NZ_MKQR01000028.1"/>
</dbReference>
<sequence length="161" mass="15481">MNTKLTRFVAAVVAGSALALGGAGIAEATTASPAPVSDQARGDRLNQLTASLYTAAKTGDTAGVSAAVDGIRTVLGSVRSRSGEVAKADAQAAEIQRALPLPGLPTLPPLPGVGVITGLVPGLIATLTGLLSGLFGVIPVPLPVDLGSATGGLPAVGGLGG</sequence>
<evidence type="ECO:0000256" key="1">
    <source>
        <dbReference type="SAM" id="SignalP"/>
    </source>
</evidence>
<feature type="signal peptide" evidence="1">
    <location>
        <begin position="1"/>
        <end position="28"/>
    </location>
</feature>
<feature type="chain" id="PRO_5012886989" description="Secreted protein" evidence="1">
    <location>
        <begin position="29"/>
        <end position="161"/>
    </location>
</feature>
<evidence type="ECO:0008006" key="4">
    <source>
        <dbReference type="Google" id="ProtNLM"/>
    </source>
</evidence>
<evidence type="ECO:0000313" key="3">
    <source>
        <dbReference type="Proteomes" id="UP000186040"/>
    </source>
</evidence>
<keyword evidence="3" id="KW-1185">Reference proteome</keyword>
<dbReference type="Proteomes" id="UP000186040">
    <property type="component" value="Unassembled WGS sequence"/>
</dbReference>
<organism evidence="2 3">
    <name type="scientific">Actinokineospora bangkokensis</name>
    <dbReference type="NCBI Taxonomy" id="1193682"/>
    <lineage>
        <taxon>Bacteria</taxon>
        <taxon>Bacillati</taxon>
        <taxon>Actinomycetota</taxon>
        <taxon>Actinomycetes</taxon>
        <taxon>Pseudonocardiales</taxon>
        <taxon>Pseudonocardiaceae</taxon>
        <taxon>Actinokineospora</taxon>
    </lineage>
</organism>
<evidence type="ECO:0000313" key="2">
    <source>
        <dbReference type="EMBL" id="OLR89685.1"/>
    </source>
</evidence>
<protein>
    <recommendedName>
        <fullName evidence="4">Secreted protein</fullName>
    </recommendedName>
</protein>
<comment type="caution">
    <text evidence="2">The sequence shown here is derived from an EMBL/GenBank/DDBJ whole genome shotgun (WGS) entry which is preliminary data.</text>
</comment>
<accession>A0A1Q9LCF0</accession>
<keyword evidence="1" id="KW-0732">Signal</keyword>
<dbReference type="EMBL" id="MKQR01000028">
    <property type="protein sequence ID" value="OLR89685.1"/>
    <property type="molecule type" value="Genomic_DNA"/>
</dbReference>